<evidence type="ECO:0000313" key="7">
    <source>
        <dbReference type="Proteomes" id="UP001491310"/>
    </source>
</evidence>
<dbReference type="SMART" id="SM00369">
    <property type="entry name" value="LRR_TYP"/>
    <property type="match status" value="6"/>
</dbReference>
<evidence type="ECO:0000256" key="1">
    <source>
        <dbReference type="ARBA" id="ARBA00004430"/>
    </source>
</evidence>
<dbReference type="Gene3D" id="3.30.200.20">
    <property type="entry name" value="Phosphorylase Kinase, domain 1"/>
    <property type="match status" value="1"/>
</dbReference>
<dbReference type="InterPro" id="IPR032675">
    <property type="entry name" value="LRR_dom_sf"/>
</dbReference>
<dbReference type="Gene3D" id="3.80.10.10">
    <property type="entry name" value="Ribonuclease Inhibitor"/>
    <property type="match status" value="1"/>
</dbReference>
<gene>
    <name evidence="6" type="ORF">WJX75_007005</name>
</gene>
<dbReference type="InterPro" id="IPR001611">
    <property type="entry name" value="Leu-rich_rpt"/>
</dbReference>
<keyword evidence="3" id="KW-0677">Repeat</keyword>
<reference evidence="6 7" key="1">
    <citation type="journal article" date="2024" name="Nat. Commun.">
        <title>Phylogenomics reveals the evolutionary origins of lichenization in chlorophyte algae.</title>
        <authorList>
            <person name="Puginier C."/>
            <person name="Libourel C."/>
            <person name="Otte J."/>
            <person name="Skaloud P."/>
            <person name="Haon M."/>
            <person name="Grisel S."/>
            <person name="Petersen M."/>
            <person name="Berrin J.G."/>
            <person name="Delaux P.M."/>
            <person name="Dal Grande F."/>
            <person name="Keller J."/>
        </authorList>
    </citation>
    <scope>NUCLEOTIDE SEQUENCE [LARGE SCALE GENOMIC DNA]</scope>
    <source>
        <strain evidence="6 7">SAG 216-7</strain>
    </source>
</reference>
<dbReference type="InterPro" id="IPR050216">
    <property type="entry name" value="LRR_domain-containing"/>
</dbReference>
<dbReference type="Pfam" id="PF13855">
    <property type="entry name" value="LRR_8"/>
    <property type="match status" value="1"/>
</dbReference>
<name>A0ABR2YQ62_9CHLO</name>
<dbReference type="Gene3D" id="1.10.510.10">
    <property type="entry name" value="Transferase(Phosphotransferase) domain 1"/>
    <property type="match status" value="1"/>
</dbReference>
<dbReference type="Pfam" id="PF23598">
    <property type="entry name" value="LRR_14"/>
    <property type="match status" value="1"/>
</dbReference>
<protein>
    <recommendedName>
        <fullName evidence="5">Protein kinase domain-containing protein</fullName>
    </recommendedName>
</protein>
<comment type="subcellular location">
    <subcellularLocation>
        <location evidence="1">Cytoplasm</location>
        <location evidence="1">Cytoskeleton</location>
        <location evidence="1">Cilium axoneme</location>
    </subcellularLocation>
</comment>
<keyword evidence="4" id="KW-0547">Nucleotide-binding</keyword>
<dbReference type="Proteomes" id="UP001491310">
    <property type="component" value="Unassembled WGS sequence"/>
</dbReference>
<feature type="binding site" evidence="4">
    <location>
        <position position="251"/>
    </location>
    <ligand>
        <name>ATP</name>
        <dbReference type="ChEBI" id="CHEBI:30616"/>
    </ligand>
</feature>
<dbReference type="SMART" id="SM00364">
    <property type="entry name" value="LRR_BAC"/>
    <property type="match status" value="6"/>
</dbReference>
<evidence type="ECO:0000313" key="6">
    <source>
        <dbReference type="EMBL" id="KAK9909089.1"/>
    </source>
</evidence>
<sequence length="504" mass="54400">MTAPQLLDMVESEALVLCGLSLATVPHSLCTLTTLQRLDLSRNKLTSLPEAISSLQALTDLNLGDNQLVSLPASVGSMTSLHYLNLMSNSLKALPDELGNLGALYRLGLKGNKLASLPHTIGGMTSLVELFITDNLLESLPKEVGCCTSLVKMQAAFNRLAALPAELANLQRLELLRVAVNNLSEVPSELAACSGLAWMSLAGNPACPEAPVRGQIAQMTIEQLALGVPLGEGASGDVFAAKLGAEDVAVKVFKGEVSPDGRAADEIAVTCNVDHPHLTRVLAELQEPHALVLKRVRGQPLAAKPNLQSLLRCRWPRNSAFSAAFVARVALCVSSALQYLHAHCICHGDVYAHNILVDAGGHATLLDYGASFFYKPGTLPYEAQELTAAFPVQRSRHRSVTTCSSLRADSSALQESESTSVNSGRRQGDWEIKMLYDGGCPLCMREVFRRLYDAVGLGWVYAITKVQPIGRLADWVYGIWAKYRLPITGRPDLEVVLQQKKTCR</sequence>
<dbReference type="SUPFAM" id="SSF52058">
    <property type="entry name" value="L domain-like"/>
    <property type="match status" value="1"/>
</dbReference>
<dbReference type="InterPro" id="IPR017441">
    <property type="entry name" value="Protein_kinase_ATP_BS"/>
</dbReference>
<dbReference type="PANTHER" id="PTHR48051:SF1">
    <property type="entry name" value="RAS SUPPRESSOR PROTEIN 1"/>
    <property type="match status" value="1"/>
</dbReference>
<dbReference type="PROSITE" id="PS00107">
    <property type="entry name" value="PROTEIN_KINASE_ATP"/>
    <property type="match status" value="1"/>
</dbReference>
<dbReference type="SUPFAM" id="SSF56112">
    <property type="entry name" value="Protein kinase-like (PK-like)"/>
    <property type="match status" value="1"/>
</dbReference>
<feature type="domain" description="Protein kinase" evidence="5">
    <location>
        <begin position="224"/>
        <end position="504"/>
    </location>
</feature>
<dbReference type="PANTHER" id="PTHR48051">
    <property type="match status" value="1"/>
</dbReference>
<accession>A0ABR2YQ62</accession>
<dbReference type="EMBL" id="JALJOT010000007">
    <property type="protein sequence ID" value="KAK9909089.1"/>
    <property type="molecule type" value="Genomic_DNA"/>
</dbReference>
<dbReference type="Pfam" id="PF00069">
    <property type="entry name" value="Pkinase"/>
    <property type="match status" value="1"/>
</dbReference>
<keyword evidence="4" id="KW-0067">ATP-binding</keyword>
<evidence type="ECO:0000256" key="3">
    <source>
        <dbReference type="ARBA" id="ARBA00022737"/>
    </source>
</evidence>
<keyword evidence="7" id="KW-1185">Reference proteome</keyword>
<comment type="caution">
    <text evidence="6">The sequence shown here is derived from an EMBL/GenBank/DDBJ whole genome shotgun (WGS) entry which is preliminary data.</text>
</comment>
<evidence type="ECO:0000256" key="2">
    <source>
        <dbReference type="ARBA" id="ARBA00022614"/>
    </source>
</evidence>
<dbReference type="InterPro" id="IPR011009">
    <property type="entry name" value="Kinase-like_dom_sf"/>
</dbReference>
<dbReference type="PROSITE" id="PS51450">
    <property type="entry name" value="LRR"/>
    <property type="match status" value="1"/>
</dbReference>
<dbReference type="PROSITE" id="PS50011">
    <property type="entry name" value="PROTEIN_KINASE_DOM"/>
    <property type="match status" value="1"/>
</dbReference>
<evidence type="ECO:0000259" key="5">
    <source>
        <dbReference type="PROSITE" id="PS50011"/>
    </source>
</evidence>
<dbReference type="InterPro" id="IPR003591">
    <property type="entry name" value="Leu-rich_rpt_typical-subtyp"/>
</dbReference>
<proteinExistence type="predicted"/>
<dbReference type="InterPro" id="IPR000719">
    <property type="entry name" value="Prot_kinase_dom"/>
</dbReference>
<dbReference type="InterPro" id="IPR055414">
    <property type="entry name" value="LRR_R13L4/SHOC2-like"/>
</dbReference>
<keyword evidence="2" id="KW-0433">Leucine-rich repeat</keyword>
<evidence type="ECO:0000256" key="4">
    <source>
        <dbReference type="PROSITE-ProRule" id="PRU10141"/>
    </source>
</evidence>
<organism evidence="6 7">
    <name type="scientific">Coccomyxa subellipsoidea</name>
    <dbReference type="NCBI Taxonomy" id="248742"/>
    <lineage>
        <taxon>Eukaryota</taxon>
        <taxon>Viridiplantae</taxon>
        <taxon>Chlorophyta</taxon>
        <taxon>core chlorophytes</taxon>
        <taxon>Trebouxiophyceae</taxon>
        <taxon>Trebouxiophyceae incertae sedis</taxon>
        <taxon>Coccomyxaceae</taxon>
        <taxon>Coccomyxa</taxon>
    </lineage>
</organism>